<dbReference type="AlphaFoldDB" id="W1XFD6"/>
<protein>
    <submittedName>
        <fullName evidence="1">4-aminobutyrate aminotransferase</fullName>
    </submittedName>
</protein>
<dbReference type="GO" id="GO:0008483">
    <property type="term" value="F:transaminase activity"/>
    <property type="evidence" value="ECO:0007669"/>
    <property type="project" value="UniProtKB-KW"/>
</dbReference>
<name>W1XFD6_9ZZZZ</name>
<gene>
    <name evidence="1" type="ORF">Q604_UNBC16411G0001</name>
</gene>
<organism evidence="1">
    <name type="scientific">human gut metagenome</name>
    <dbReference type="NCBI Taxonomy" id="408170"/>
    <lineage>
        <taxon>unclassified sequences</taxon>
        <taxon>metagenomes</taxon>
        <taxon>organismal metagenomes</taxon>
    </lineage>
</organism>
<dbReference type="EMBL" id="AZMM01016411">
    <property type="protein sequence ID" value="ETJ29043.1"/>
    <property type="molecule type" value="Genomic_DNA"/>
</dbReference>
<proteinExistence type="predicted"/>
<feature type="non-terminal residue" evidence="1">
    <location>
        <position position="1"/>
    </location>
</feature>
<reference evidence="1" key="1">
    <citation type="submission" date="2013-12" db="EMBL/GenBank/DDBJ databases">
        <title>A Varibaculum cambriense genome reconstructed from a premature infant gut community with otherwise low bacterial novelty that shifts toward anaerobic metabolism during the third week of life.</title>
        <authorList>
            <person name="Brown C.T."/>
            <person name="Sharon I."/>
            <person name="Thomas B.C."/>
            <person name="Castelle C.J."/>
            <person name="Morowitz M.J."/>
            <person name="Banfield J.F."/>
        </authorList>
    </citation>
    <scope>NUCLEOTIDE SEQUENCE</scope>
</reference>
<comment type="caution">
    <text evidence="1">The sequence shown here is derived from an EMBL/GenBank/DDBJ whole genome shotgun (WGS) entry which is preliminary data.</text>
</comment>
<accession>W1XFD6</accession>
<sequence length="53" mass="5912">PNPFPNIKVSDFCLDYLEYIIENEGEIGAILLEPIRATDTHIAAHPIAGFSWV</sequence>
<keyword evidence="1" id="KW-0032">Aminotransferase</keyword>
<evidence type="ECO:0000313" key="1">
    <source>
        <dbReference type="EMBL" id="ETJ29043.1"/>
    </source>
</evidence>
<keyword evidence="1" id="KW-0808">Transferase</keyword>